<protein>
    <recommendedName>
        <fullName evidence="4">BESS domain-containing protein</fullName>
    </recommendedName>
</protein>
<feature type="non-terminal residue" evidence="2">
    <location>
        <position position="190"/>
    </location>
</feature>
<proteinExistence type="predicted"/>
<name>A0A8J9V2P0_9NEOP</name>
<gene>
    <name evidence="2" type="ORF">BINO364_LOCUS15250</name>
</gene>
<dbReference type="EMBL" id="OV170228">
    <property type="protein sequence ID" value="CAH0730252.1"/>
    <property type="molecule type" value="Genomic_DNA"/>
</dbReference>
<feature type="compositionally biased region" description="Polar residues" evidence="1">
    <location>
        <begin position="111"/>
        <end position="128"/>
    </location>
</feature>
<evidence type="ECO:0000313" key="2">
    <source>
        <dbReference type="EMBL" id="CAH0730252.1"/>
    </source>
</evidence>
<organism evidence="2 3">
    <name type="scientific">Brenthis ino</name>
    <name type="common">lesser marbled fritillary</name>
    <dbReference type="NCBI Taxonomy" id="405034"/>
    <lineage>
        <taxon>Eukaryota</taxon>
        <taxon>Metazoa</taxon>
        <taxon>Ecdysozoa</taxon>
        <taxon>Arthropoda</taxon>
        <taxon>Hexapoda</taxon>
        <taxon>Insecta</taxon>
        <taxon>Pterygota</taxon>
        <taxon>Neoptera</taxon>
        <taxon>Endopterygota</taxon>
        <taxon>Lepidoptera</taxon>
        <taxon>Glossata</taxon>
        <taxon>Ditrysia</taxon>
        <taxon>Papilionoidea</taxon>
        <taxon>Nymphalidae</taxon>
        <taxon>Heliconiinae</taxon>
        <taxon>Argynnini</taxon>
        <taxon>Brenthis</taxon>
    </lineage>
</organism>
<reference evidence="2" key="1">
    <citation type="submission" date="2021-12" db="EMBL/GenBank/DDBJ databases">
        <authorList>
            <person name="Martin H S."/>
        </authorList>
    </citation>
    <scope>NUCLEOTIDE SEQUENCE</scope>
</reference>
<feature type="region of interest" description="Disordered" evidence="1">
    <location>
        <begin position="101"/>
        <end position="129"/>
    </location>
</feature>
<accession>A0A8J9V2P0</accession>
<dbReference type="Proteomes" id="UP000838878">
    <property type="component" value="Chromosome 8"/>
</dbReference>
<feature type="region of interest" description="Disordered" evidence="1">
    <location>
        <begin position="1"/>
        <end position="29"/>
    </location>
</feature>
<evidence type="ECO:0000313" key="3">
    <source>
        <dbReference type="Proteomes" id="UP000838878"/>
    </source>
</evidence>
<feature type="compositionally biased region" description="Low complexity" evidence="1">
    <location>
        <begin position="101"/>
        <end position="110"/>
    </location>
</feature>
<dbReference type="OrthoDB" id="6776070at2759"/>
<evidence type="ECO:0008006" key="4">
    <source>
        <dbReference type="Google" id="ProtNLM"/>
    </source>
</evidence>
<dbReference type="AlphaFoldDB" id="A0A8J9V2P0"/>
<keyword evidence="3" id="KW-1185">Reference proteome</keyword>
<sequence>MKGGEESLDSNVDSQPLRPPTVRRRKNPAEVLAAGETVKDALSTLKETMNNRRIQEDDECDLHGKIIAKKLKKLPDNERMRFVCDIYNMFLHHEQVTTVLSSSSVGSPSPAHTTAYSEPSTSYQRAGTSHSSYSEPPIYYSPPSQIHIHDETSTLAASRVIITSNALIQPATQESTNYVQNMIDDAFNCA</sequence>
<evidence type="ECO:0000256" key="1">
    <source>
        <dbReference type="SAM" id="MobiDB-lite"/>
    </source>
</evidence>